<proteinExistence type="predicted"/>
<feature type="transmembrane region" description="Helical" evidence="1">
    <location>
        <begin position="88"/>
        <end position="112"/>
    </location>
</feature>
<feature type="transmembrane region" description="Helical" evidence="1">
    <location>
        <begin position="224"/>
        <end position="245"/>
    </location>
</feature>
<accession>H6N1G9</accession>
<feature type="transmembrane region" description="Helical" evidence="1">
    <location>
        <begin position="160"/>
        <end position="193"/>
    </location>
</feature>
<dbReference type="Proteomes" id="UP000009154">
    <property type="component" value="Chromosome"/>
</dbReference>
<dbReference type="HOGENOM" id="CLU_052941_0_0_11"/>
<dbReference type="EMBL" id="CP003119">
    <property type="protein sequence ID" value="AFA72180.1"/>
    <property type="molecule type" value="Genomic_DNA"/>
</dbReference>
<evidence type="ECO:0000313" key="3">
    <source>
        <dbReference type="Proteomes" id="UP000009154"/>
    </source>
</evidence>
<feature type="transmembrane region" description="Helical" evidence="1">
    <location>
        <begin position="20"/>
        <end position="39"/>
    </location>
</feature>
<dbReference type="STRING" id="1112204.GPOL_c11180"/>
<organism evidence="2 3">
    <name type="scientific">Gordonia polyisoprenivorans (strain DSM 44266 / VH2)</name>
    <dbReference type="NCBI Taxonomy" id="1112204"/>
    <lineage>
        <taxon>Bacteria</taxon>
        <taxon>Bacillati</taxon>
        <taxon>Actinomycetota</taxon>
        <taxon>Actinomycetes</taxon>
        <taxon>Mycobacteriales</taxon>
        <taxon>Gordoniaceae</taxon>
        <taxon>Gordonia</taxon>
    </lineage>
</organism>
<dbReference type="KEGG" id="gpo:GPOL_c11180"/>
<feature type="transmembrane region" description="Helical" evidence="1">
    <location>
        <begin position="387"/>
        <end position="409"/>
    </location>
</feature>
<feature type="transmembrane region" description="Helical" evidence="1">
    <location>
        <begin position="293"/>
        <end position="317"/>
    </location>
</feature>
<evidence type="ECO:0000313" key="2">
    <source>
        <dbReference type="EMBL" id="AFA72180.1"/>
    </source>
</evidence>
<protein>
    <submittedName>
        <fullName evidence="2">Putative transmembrane protein</fullName>
    </submittedName>
</protein>
<feature type="transmembrane region" description="Helical" evidence="1">
    <location>
        <begin position="119"/>
        <end position="140"/>
    </location>
</feature>
<keyword evidence="3" id="KW-1185">Reference proteome</keyword>
<keyword evidence="1" id="KW-0472">Membrane</keyword>
<dbReference type="RefSeq" id="WP_014359081.1">
    <property type="nucleotide sequence ID" value="NC_016906.1"/>
</dbReference>
<keyword evidence="1 2" id="KW-0812">Transmembrane</keyword>
<dbReference type="GeneID" id="90162224"/>
<keyword evidence="1" id="KW-1133">Transmembrane helix</keyword>
<dbReference type="eggNOG" id="COG2244">
    <property type="taxonomic scope" value="Bacteria"/>
</dbReference>
<sequence length="424" mass="43909">MNPRGRWHGPATVAGKVGGYGASVILGGAASIISIPLIAKGAGGDGWAAIAVGQNVGLILLPLVMLGLAQNGSAEAAVLSVGERGLMYGRWTLLRSAAFTVVCPVALLVCLGISTQNHLAAVMAASSQLVTGLGGLWFYIGESQPSRLLVFDTAPRSAGILIGAVCTCYSGQLFYAGLGMLSGALLAGVLAVIDISRRYPFSITLALRQIRDFRALLRSQRHGVLTGMIASVTVYTPLVFVQWLYPFSAAQFALADRLRSQFLMAVRPLVQYLQGWAPDIDRSALERKVRHSFVASGVVAGISTIGLAALLPLAGGLLSKGTVDISAGLSIWTAIASGLNLFNVAISLACLVPIRLQHQISIGAVIGLGALVLVAIPAALLCGWMGVAIAAAASQVATAVYQTAVLFAWQTTLSRNGGTVNGYS</sequence>
<dbReference type="AlphaFoldDB" id="H6N1G9"/>
<feature type="transmembrane region" description="Helical" evidence="1">
    <location>
        <begin position="46"/>
        <end position="68"/>
    </location>
</feature>
<gene>
    <name evidence="2" type="ordered locus">GPOL_c11180</name>
</gene>
<feature type="transmembrane region" description="Helical" evidence="1">
    <location>
        <begin position="329"/>
        <end position="354"/>
    </location>
</feature>
<evidence type="ECO:0000256" key="1">
    <source>
        <dbReference type="SAM" id="Phobius"/>
    </source>
</evidence>
<reference evidence="2 3" key="1">
    <citation type="journal article" date="2012" name="Appl. Environ. Microbiol.">
        <title>Involvement of two latex-clearing proteins during rubber degradation and insights into the subsequent degradation pathway revealed by the genome sequence of Gordonia polyisoprenivorans strain VH2.</title>
        <authorList>
            <person name="Hiessl S."/>
            <person name="Schuldes J."/>
            <person name="Thurmer A."/>
            <person name="Halbsguth T."/>
            <person name="Broker D."/>
            <person name="Angelov A."/>
            <person name="Liebl W."/>
            <person name="Daniel R."/>
            <person name="Steinbuchel A."/>
        </authorList>
    </citation>
    <scope>NUCLEOTIDE SEQUENCE [LARGE SCALE GENOMIC DNA]</scope>
    <source>
        <strain evidence="3">DSM 44266 / VH2</strain>
    </source>
</reference>
<name>H6N1G9_GORPV</name>
<feature type="transmembrane region" description="Helical" evidence="1">
    <location>
        <begin position="360"/>
        <end position="380"/>
    </location>
</feature>